<keyword evidence="2" id="KW-0342">GTP-binding</keyword>
<dbReference type="Gene3D" id="3.40.50.300">
    <property type="entry name" value="P-loop containing nucleotide triphosphate hydrolases"/>
    <property type="match status" value="1"/>
</dbReference>
<keyword evidence="1" id="KW-0547">Nucleotide-binding</keyword>
<dbReference type="SMART" id="SM00175">
    <property type="entry name" value="RAB"/>
    <property type="match status" value="1"/>
</dbReference>
<accession>A0A0D6LVH9</accession>
<dbReference type="InterPro" id="IPR020849">
    <property type="entry name" value="Small_GTPase_Ras-type"/>
</dbReference>
<dbReference type="GO" id="GO:0005525">
    <property type="term" value="F:GTP binding"/>
    <property type="evidence" value="ECO:0007669"/>
    <property type="project" value="UniProtKB-KW"/>
</dbReference>
<evidence type="ECO:0000313" key="3">
    <source>
        <dbReference type="EMBL" id="EPB76070.1"/>
    </source>
</evidence>
<organism evidence="3 4">
    <name type="scientific">Ancylostoma ceylanicum</name>
    <dbReference type="NCBI Taxonomy" id="53326"/>
    <lineage>
        <taxon>Eukaryota</taxon>
        <taxon>Metazoa</taxon>
        <taxon>Ecdysozoa</taxon>
        <taxon>Nematoda</taxon>
        <taxon>Chromadorea</taxon>
        <taxon>Rhabditida</taxon>
        <taxon>Rhabditina</taxon>
        <taxon>Rhabditomorpha</taxon>
        <taxon>Strongyloidea</taxon>
        <taxon>Ancylostomatidae</taxon>
        <taxon>Ancylostomatinae</taxon>
        <taxon>Ancylostoma</taxon>
    </lineage>
</organism>
<evidence type="ECO:0000313" key="4">
    <source>
        <dbReference type="Proteomes" id="UP000054495"/>
    </source>
</evidence>
<proteinExistence type="predicted"/>
<gene>
    <name evidence="3" type="ORF">ANCCEY_04848</name>
</gene>
<name>A0A0D6LVH9_9BILA</name>
<feature type="non-terminal residue" evidence="3">
    <location>
        <position position="1"/>
    </location>
</feature>
<dbReference type="GO" id="GO:0003924">
    <property type="term" value="F:GTPase activity"/>
    <property type="evidence" value="ECO:0007669"/>
    <property type="project" value="InterPro"/>
</dbReference>
<dbReference type="AlphaFoldDB" id="A0A0D6LVH9"/>
<dbReference type="InterPro" id="IPR001806">
    <property type="entry name" value="Small_GTPase"/>
</dbReference>
<protein>
    <submittedName>
        <fullName evidence="3">Ras family protein</fullName>
    </submittedName>
</protein>
<evidence type="ECO:0000256" key="1">
    <source>
        <dbReference type="ARBA" id="ARBA00022741"/>
    </source>
</evidence>
<dbReference type="InterPro" id="IPR027417">
    <property type="entry name" value="P-loop_NTPase"/>
</dbReference>
<dbReference type="PANTHER" id="PTHR24070">
    <property type="entry name" value="RAS, DI-RAS, AND RHEB FAMILY MEMBERS OF SMALL GTPASE SUPERFAMILY"/>
    <property type="match status" value="1"/>
</dbReference>
<keyword evidence="4" id="KW-1185">Reference proteome</keyword>
<dbReference type="EMBL" id="KE124877">
    <property type="protein sequence ID" value="EPB76070.1"/>
    <property type="molecule type" value="Genomic_DNA"/>
</dbReference>
<dbReference type="GO" id="GO:0007165">
    <property type="term" value="P:signal transduction"/>
    <property type="evidence" value="ECO:0007669"/>
    <property type="project" value="InterPro"/>
</dbReference>
<dbReference type="GO" id="GO:0016020">
    <property type="term" value="C:membrane"/>
    <property type="evidence" value="ECO:0007669"/>
    <property type="project" value="InterPro"/>
</dbReference>
<dbReference type="Proteomes" id="UP000054495">
    <property type="component" value="Unassembled WGS sequence"/>
</dbReference>
<dbReference type="SUPFAM" id="SSF52540">
    <property type="entry name" value="P-loop containing nucleoside triphosphate hydrolases"/>
    <property type="match status" value="1"/>
</dbReference>
<dbReference type="PROSITE" id="PS51421">
    <property type="entry name" value="RAS"/>
    <property type="match status" value="1"/>
</dbReference>
<sequence>RSPFIYRFHSDTAGQQEYSIFPRSCSVDIDGFILVYAIDDKKSFEIIQIIHDKIMETIGDDKVPIVIVGNKVDLQHASRVVTKEDGAKLAQKWKAAFIETSAKDNTVWSFYLISTSLLKIHGFHGFSRFCTNME</sequence>
<dbReference type="PROSITE" id="PS51419">
    <property type="entry name" value="RAB"/>
    <property type="match status" value="1"/>
</dbReference>
<dbReference type="SMART" id="SM00173">
    <property type="entry name" value="RAS"/>
    <property type="match status" value="1"/>
</dbReference>
<reference evidence="3 4" key="1">
    <citation type="submission" date="2013-05" db="EMBL/GenBank/DDBJ databases">
        <title>Draft genome of the parasitic nematode Anyclostoma ceylanicum.</title>
        <authorList>
            <person name="Mitreva M."/>
        </authorList>
    </citation>
    <scope>NUCLEOTIDE SEQUENCE [LARGE SCALE GENOMIC DNA]</scope>
</reference>
<dbReference type="Pfam" id="PF00071">
    <property type="entry name" value="Ras"/>
    <property type="match status" value="1"/>
</dbReference>
<evidence type="ECO:0000256" key="2">
    <source>
        <dbReference type="ARBA" id="ARBA00023134"/>
    </source>
</evidence>